<proteinExistence type="predicted"/>
<feature type="domain" description="Orotidine 5'-phosphate decarboxylase" evidence="2">
    <location>
        <begin position="15"/>
        <end position="245"/>
    </location>
</feature>
<dbReference type="Proteomes" id="UP000231450">
    <property type="component" value="Unassembled WGS sequence"/>
</dbReference>
<dbReference type="InterPro" id="IPR013785">
    <property type="entry name" value="Aldolase_TIM"/>
</dbReference>
<dbReference type="InterPro" id="IPR011060">
    <property type="entry name" value="RibuloseP-bd_barrel"/>
</dbReference>
<dbReference type="PANTHER" id="PTHR35039:SF3">
    <property type="entry name" value="3-KETO-L-GULONATE-6-PHOSPHATE DECARBOXYLASE SGBH-RELATED"/>
    <property type="match status" value="1"/>
</dbReference>
<dbReference type="Gene3D" id="3.20.20.70">
    <property type="entry name" value="Aldolase class I"/>
    <property type="match status" value="2"/>
</dbReference>
<dbReference type="GO" id="GO:0033982">
    <property type="term" value="F:3-dehydro-L-gulonate-6-phosphate decarboxylase activity"/>
    <property type="evidence" value="ECO:0007669"/>
    <property type="project" value="TreeGrafter"/>
</dbReference>
<dbReference type="Pfam" id="PF00215">
    <property type="entry name" value="OMPdecase"/>
    <property type="match status" value="1"/>
</dbReference>
<dbReference type="EMBL" id="PFDW01000041">
    <property type="protein sequence ID" value="PJE58242.1"/>
    <property type="molecule type" value="Genomic_DNA"/>
</dbReference>
<evidence type="ECO:0000256" key="1">
    <source>
        <dbReference type="ARBA" id="ARBA00023239"/>
    </source>
</evidence>
<protein>
    <recommendedName>
        <fullName evidence="2">Orotidine 5'-phosphate decarboxylase domain-containing protein</fullName>
    </recommendedName>
</protein>
<comment type="caution">
    <text evidence="3">The sequence shown here is derived from an EMBL/GenBank/DDBJ whole genome shotgun (WGS) entry which is preliminary data.</text>
</comment>
<dbReference type="GO" id="GO:0019854">
    <property type="term" value="P:L-ascorbic acid catabolic process"/>
    <property type="evidence" value="ECO:0007669"/>
    <property type="project" value="TreeGrafter"/>
</dbReference>
<evidence type="ECO:0000313" key="3">
    <source>
        <dbReference type="EMBL" id="PJE58242.1"/>
    </source>
</evidence>
<name>A0A2M8KE94_9BACT</name>
<dbReference type="GO" id="GO:0006207">
    <property type="term" value="P:'de novo' pyrimidine nucleobase biosynthetic process"/>
    <property type="evidence" value="ECO:0007669"/>
    <property type="project" value="InterPro"/>
</dbReference>
<dbReference type="GO" id="GO:0004590">
    <property type="term" value="F:orotidine-5'-phosphate decarboxylase activity"/>
    <property type="evidence" value="ECO:0007669"/>
    <property type="project" value="InterPro"/>
</dbReference>
<dbReference type="AlphaFoldDB" id="A0A2M8KE94"/>
<dbReference type="PANTHER" id="PTHR35039">
    <property type="entry name" value="3-KETO-L-GULONATE-6-PHOSPHATE DECARBOXYLASE SGBH-RELATED"/>
    <property type="match status" value="1"/>
</dbReference>
<organism evidence="3 4">
    <name type="scientific">Candidatus Portnoybacteria bacterium CG10_big_fil_rev_8_21_14_0_10_36_7</name>
    <dbReference type="NCBI Taxonomy" id="1974812"/>
    <lineage>
        <taxon>Bacteria</taxon>
        <taxon>Candidatus Portnoyibacteriota</taxon>
    </lineage>
</organism>
<evidence type="ECO:0000259" key="2">
    <source>
        <dbReference type="SMART" id="SM00934"/>
    </source>
</evidence>
<sequence>MLQKRKSLLNPKKKYLQVALNSTLDEAFNIISKLPISERIIVEAGTPLIKKYGEEGIFKVKQWYQMHIDGEALTRSSLTKPVSINSLFKSYFRNTPSMKKVKISEYEAYVVADLKTMDRGETEVDIAVSGGANAAIALGNAPSETLDAFILKCDENGIDSMIDMMNVGYPLSVLRGLKRLPTVVILHRGVDEERFNKEKQIPLYEIRRIKGNYDIMISIAGGDTIREVQRSVFNDADIVIAWKGFYESSEQTGILADQFLKIIK</sequence>
<keyword evidence="1" id="KW-0456">Lyase</keyword>
<dbReference type="SMART" id="SM00934">
    <property type="entry name" value="OMPdecase"/>
    <property type="match status" value="1"/>
</dbReference>
<gene>
    <name evidence="3" type="ORF">COU81_01775</name>
</gene>
<dbReference type="SUPFAM" id="SSF51366">
    <property type="entry name" value="Ribulose-phoshate binding barrel"/>
    <property type="match status" value="1"/>
</dbReference>
<dbReference type="InterPro" id="IPR001754">
    <property type="entry name" value="OMPdeCOase_dom"/>
</dbReference>
<reference evidence="4" key="1">
    <citation type="submission" date="2017-09" db="EMBL/GenBank/DDBJ databases">
        <title>Depth-based differentiation of microbial function through sediment-hosted aquifers and enrichment of novel symbionts in the deep terrestrial subsurface.</title>
        <authorList>
            <person name="Probst A.J."/>
            <person name="Ladd B."/>
            <person name="Jarett J.K."/>
            <person name="Geller-Mcgrath D.E."/>
            <person name="Sieber C.M.K."/>
            <person name="Emerson J.B."/>
            <person name="Anantharaman K."/>
            <person name="Thomas B.C."/>
            <person name="Malmstrom R."/>
            <person name="Stieglmeier M."/>
            <person name="Klingl A."/>
            <person name="Woyke T."/>
            <person name="Ryan C.M."/>
            <person name="Banfield J.F."/>
        </authorList>
    </citation>
    <scope>NUCLEOTIDE SEQUENCE [LARGE SCALE GENOMIC DNA]</scope>
</reference>
<evidence type="ECO:0000313" key="4">
    <source>
        <dbReference type="Proteomes" id="UP000231450"/>
    </source>
</evidence>
<accession>A0A2M8KE94</accession>